<dbReference type="AlphaFoldDB" id="A0A6H2H9F1"/>
<name>A0A6H2H9F1_9BURK</name>
<accession>A0A6H2H9F1</accession>
<proteinExistence type="predicted"/>
<dbReference type="KEGG" id="pvac:HC248_01805"/>
<dbReference type="Proteomes" id="UP000502041">
    <property type="component" value="Chromosome"/>
</dbReference>
<reference evidence="1 2" key="1">
    <citation type="submission" date="2020-04" db="EMBL/GenBank/DDBJ databases">
        <title>Complete genome of a Psychrophilic, Marine, Gas Vacuolate Bacterium Polaromonas vacuolata KCTC 22033T.</title>
        <authorList>
            <person name="Hwang K."/>
            <person name="Kim K.M."/>
        </authorList>
    </citation>
    <scope>NUCLEOTIDE SEQUENCE [LARGE SCALE GENOMIC DNA]</scope>
    <source>
        <strain evidence="1 2">KCTC 22033</strain>
    </source>
</reference>
<dbReference type="EMBL" id="CP051461">
    <property type="protein sequence ID" value="QJC56499.1"/>
    <property type="molecule type" value="Genomic_DNA"/>
</dbReference>
<evidence type="ECO:0000313" key="2">
    <source>
        <dbReference type="Proteomes" id="UP000502041"/>
    </source>
</evidence>
<sequence>MIIKCYIFDSSQCFYTLLEKHNFTLDIETFKVAAKA</sequence>
<organism evidence="1 2">
    <name type="scientific">Polaromonas vacuolata</name>
    <dbReference type="NCBI Taxonomy" id="37448"/>
    <lineage>
        <taxon>Bacteria</taxon>
        <taxon>Pseudomonadati</taxon>
        <taxon>Pseudomonadota</taxon>
        <taxon>Betaproteobacteria</taxon>
        <taxon>Burkholderiales</taxon>
        <taxon>Comamonadaceae</taxon>
        <taxon>Polaromonas</taxon>
    </lineage>
</organism>
<evidence type="ECO:0000313" key="1">
    <source>
        <dbReference type="EMBL" id="QJC56499.1"/>
    </source>
</evidence>
<keyword evidence="2" id="KW-1185">Reference proteome</keyword>
<gene>
    <name evidence="1" type="ORF">HC248_01805</name>
</gene>
<protein>
    <submittedName>
        <fullName evidence="1">Uncharacterized protein</fullName>
    </submittedName>
</protein>